<feature type="region of interest" description="Disordered" evidence="1">
    <location>
        <begin position="949"/>
        <end position="978"/>
    </location>
</feature>
<sequence>MTGSCNGWCAILFSCMFVRTWLPNGGACHFTGETEEVESSSSSSGSSDTTDSDVDPTSPLPAPARGNINTSTEKKVPKQTKIEIKSESQSSEDRNSSSSGSSSSSSSSSSEEDNEYSDLDPEEELDKEVAGEKGLKDLIVKQEQAPVDATYRGNWADAPPVGSPGFNRFAGRAMWNAGIGKKKTILEGNGNCPPMQPHQEAVAFLLHPQSPVMRLLVDHPTGSGKTREMIKVLDNYYLDPRPKVPIFPKEPVCRNFYLELLRWPSRYRDFFSCLRPTDAARACGCSDWRGRRAELWDLAEIPGQELKELCRTLRDVLEMKGWFYMGRMRRSRQEAFKARFPEEAVPAAPLRALRYTSAGGRYADLRPDGWPASALLKVAFTRARDGGNAYSNKVVLMDEVHNLVRSQTQYGEQLARLRTLLSTTSSTVLAGFTGTPILNKASEGRQLLDIIKGVRSARGDGGFLSSFPMRPAGLFPTSLPRGLPDGLLTPNLRRQFVRKVTLIGETLKRYDAKRRKGLPESRLRAYCNLCVHFGSLHDGKNGSKARVLANMQTCAPKLFAIAKDVADHDEKALVLVARNSGLLALLEHLREVAANAKHTFGVATMEELSEFNSVSNLKGERFRVLVADAGQCSEGVSFFAVRRLHLADVPATPSALVQSVGRAIRMYGHRGLPESEQTVTTTLWVAVLPRWMQSPLAALAFRAQKQREAQDMEAGARRLLRSFFAAGLKDLSALKARIDSFGGSSTEPSGGKAPLAPIATANFLEQLGLWEEAKSVRHRVQSRPQARRHSRHCRVSAKMIQKVKAPKLEVKEELKVKPEIKVKEELEEKVLLRPSSTARPVATPQVSFDQPLRALLDKCPQPPQSSRPDVPGLPQDFVWDRDPLVRALQQLYSRASGADVEKHLHLSPWSADQEAIKNLARSSREFVPALEELRRKAVDRAVLLAAERRKKVKEQDADQGHSEGESSGLDFSISDHNGEDQTVATKPALLLPAGWRTESHRRRGRERRVYTDPFGRTYWTLADARKVIDAERTRQNMANLLKNKAKTNSDGTTNLLTSGDKVMDHDSKRQKLT</sequence>
<feature type="compositionally biased region" description="Acidic residues" evidence="1">
    <location>
        <begin position="110"/>
        <end position="126"/>
    </location>
</feature>
<evidence type="ECO:0000313" key="4">
    <source>
        <dbReference type="Proteomes" id="UP001642484"/>
    </source>
</evidence>
<feature type="compositionally biased region" description="Basic and acidic residues" evidence="1">
    <location>
        <begin position="1061"/>
        <end position="1073"/>
    </location>
</feature>
<gene>
    <name evidence="3" type="ORF">CCMP2556_LOCUS51339</name>
</gene>
<feature type="region of interest" description="Disordered" evidence="1">
    <location>
        <begin position="37"/>
        <end position="128"/>
    </location>
</feature>
<evidence type="ECO:0000256" key="2">
    <source>
        <dbReference type="SAM" id="SignalP"/>
    </source>
</evidence>
<dbReference type="SUPFAM" id="SSF52540">
    <property type="entry name" value="P-loop containing nucleoside triphosphate hydrolases"/>
    <property type="match status" value="1"/>
</dbReference>
<accession>A0ABP0SDX2</accession>
<evidence type="ECO:0008006" key="5">
    <source>
        <dbReference type="Google" id="ProtNLM"/>
    </source>
</evidence>
<proteinExistence type="predicted"/>
<comment type="caution">
    <text evidence="3">The sequence shown here is derived from an EMBL/GenBank/DDBJ whole genome shotgun (WGS) entry which is preliminary data.</text>
</comment>
<name>A0ABP0SDX2_9DINO</name>
<dbReference type="InterPro" id="IPR027417">
    <property type="entry name" value="P-loop_NTPase"/>
</dbReference>
<feature type="compositionally biased region" description="Polar residues" evidence="1">
    <location>
        <begin position="1046"/>
        <end position="1057"/>
    </location>
</feature>
<keyword evidence="2" id="KW-0732">Signal</keyword>
<dbReference type="Gene3D" id="3.40.50.300">
    <property type="entry name" value="P-loop containing nucleotide triphosphate hydrolases"/>
    <property type="match status" value="2"/>
</dbReference>
<organism evidence="3 4">
    <name type="scientific">Durusdinium trenchii</name>
    <dbReference type="NCBI Taxonomy" id="1381693"/>
    <lineage>
        <taxon>Eukaryota</taxon>
        <taxon>Sar</taxon>
        <taxon>Alveolata</taxon>
        <taxon>Dinophyceae</taxon>
        <taxon>Suessiales</taxon>
        <taxon>Symbiodiniaceae</taxon>
        <taxon>Durusdinium</taxon>
    </lineage>
</organism>
<dbReference type="Proteomes" id="UP001642484">
    <property type="component" value="Unassembled WGS sequence"/>
</dbReference>
<feature type="compositionally biased region" description="Basic and acidic residues" evidence="1">
    <location>
        <begin position="72"/>
        <end position="95"/>
    </location>
</feature>
<feature type="region of interest" description="Disordered" evidence="1">
    <location>
        <begin position="1041"/>
        <end position="1073"/>
    </location>
</feature>
<feature type="chain" id="PRO_5046965421" description="RNA helicase" evidence="2">
    <location>
        <begin position="21"/>
        <end position="1073"/>
    </location>
</feature>
<protein>
    <recommendedName>
        <fullName evidence="5">RNA helicase</fullName>
    </recommendedName>
</protein>
<feature type="signal peptide" evidence="2">
    <location>
        <begin position="1"/>
        <end position="20"/>
    </location>
</feature>
<reference evidence="3 4" key="1">
    <citation type="submission" date="2024-02" db="EMBL/GenBank/DDBJ databases">
        <authorList>
            <person name="Chen Y."/>
            <person name="Shah S."/>
            <person name="Dougan E. K."/>
            <person name="Thang M."/>
            <person name="Chan C."/>
        </authorList>
    </citation>
    <scope>NUCLEOTIDE SEQUENCE [LARGE SCALE GENOMIC DNA]</scope>
</reference>
<keyword evidence="4" id="KW-1185">Reference proteome</keyword>
<feature type="compositionally biased region" description="Low complexity" evidence="1">
    <location>
        <begin position="96"/>
        <end position="109"/>
    </location>
</feature>
<evidence type="ECO:0000256" key="1">
    <source>
        <dbReference type="SAM" id="MobiDB-lite"/>
    </source>
</evidence>
<dbReference type="EMBL" id="CAXAMN010027384">
    <property type="protein sequence ID" value="CAK9110435.1"/>
    <property type="molecule type" value="Genomic_DNA"/>
</dbReference>
<feature type="compositionally biased region" description="Low complexity" evidence="1">
    <location>
        <begin position="39"/>
        <end position="49"/>
    </location>
</feature>
<feature type="compositionally biased region" description="Basic and acidic residues" evidence="1">
    <location>
        <begin position="953"/>
        <end position="964"/>
    </location>
</feature>
<evidence type="ECO:0000313" key="3">
    <source>
        <dbReference type="EMBL" id="CAK9110435.1"/>
    </source>
</evidence>